<organism evidence="1 2">
    <name type="scientific">Trichonephila clavata</name>
    <name type="common">Joro spider</name>
    <name type="synonym">Nephila clavata</name>
    <dbReference type="NCBI Taxonomy" id="2740835"/>
    <lineage>
        <taxon>Eukaryota</taxon>
        <taxon>Metazoa</taxon>
        <taxon>Ecdysozoa</taxon>
        <taxon>Arthropoda</taxon>
        <taxon>Chelicerata</taxon>
        <taxon>Arachnida</taxon>
        <taxon>Araneae</taxon>
        <taxon>Araneomorphae</taxon>
        <taxon>Entelegynae</taxon>
        <taxon>Araneoidea</taxon>
        <taxon>Nephilidae</taxon>
        <taxon>Trichonephila</taxon>
    </lineage>
</organism>
<evidence type="ECO:0000313" key="2">
    <source>
        <dbReference type="Proteomes" id="UP000887116"/>
    </source>
</evidence>
<keyword evidence="2" id="KW-1185">Reference proteome</keyword>
<evidence type="ECO:0000313" key="1">
    <source>
        <dbReference type="EMBL" id="GFR01215.1"/>
    </source>
</evidence>
<name>A0A8X6IAM9_TRICU</name>
<protein>
    <submittedName>
        <fullName evidence="1">Uncharacterized protein</fullName>
    </submittedName>
</protein>
<proteinExistence type="predicted"/>
<sequence length="110" mass="13037">MKCMIFDNHSFSQRKQRNGTNNVIKNFTDLKKDDVDPQTWISTFLEIPSLYLFAWGKKVESEARFDSTKTIPDYLEVTSYLTRKTARYYHQSIKFLLKSKTSRKKEKEVG</sequence>
<reference evidence="1" key="1">
    <citation type="submission" date="2020-07" db="EMBL/GenBank/DDBJ databases">
        <title>Multicomponent nature underlies the extraordinary mechanical properties of spider dragline silk.</title>
        <authorList>
            <person name="Kono N."/>
            <person name="Nakamura H."/>
            <person name="Mori M."/>
            <person name="Yoshida Y."/>
            <person name="Ohtoshi R."/>
            <person name="Malay A.D."/>
            <person name="Moran D.A.P."/>
            <person name="Tomita M."/>
            <person name="Numata K."/>
            <person name="Arakawa K."/>
        </authorList>
    </citation>
    <scope>NUCLEOTIDE SEQUENCE</scope>
</reference>
<gene>
    <name evidence="1" type="ORF">TNCT_687411</name>
</gene>
<dbReference type="Proteomes" id="UP000887116">
    <property type="component" value="Unassembled WGS sequence"/>
</dbReference>
<comment type="caution">
    <text evidence="1">The sequence shown here is derived from an EMBL/GenBank/DDBJ whole genome shotgun (WGS) entry which is preliminary data.</text>
</comment>
<dbReference type="EMBL" id="BMAO01005394">
    <property type="protein sequence ID" value="GFR01215.1"/>
    <property type="molecule type" value="Genomic_DNA"/>
</dbReference>
<accession>A0A8X6IAM9</accession>
<dbReference type="AlphaFoldDB" id="A0A8X6IAM9"/>